<evidence type="ECO:0000256" key="1">
    <source>
        <dbReference type="SAM" id="MobiDB-lite"/>
    </source>
</evidence>
<proteinExistence type="predicted"/>
<keyword evidence="3" id="KW-1185">Reference proteome</keyword>
<dbReference type="InterPro" id="IPR035915">
    <property type="entry name" value="Plakin_repeat_sf"/>
</dbReference>
<dbReference type="Gene3D" id="3.90.1290.10">
    <property type="entry name" value="Plakin repeat"/>
    <property type="match status" value="1"/>
</dbReference>
<dbReference type="AlphaFoldDB" id="A0A816FMU2"/>
<organism evidence="2 3">
    <name type="scientific">Adineta ricciae</name>
    <name type="common">Rotifer</name>
    <dbReference type="NCBI Taxonomy" id="249248"/>
    <lineage>
        <taxon>Eukaryota</taxon>
        <taxon>Metazoa</taxon>
        <taxon>Spiralia</taxon>
        <taxon>Gnathifera</taxon>
        <taxon>Rotifera</taxon>
        <taxon>Eurotatoria</taxon>
        <taxon>Bdelloidea</taxon>
        <taxon>Adinetida</taxon>
        <taxon>Adinetidae</taxon>
        <taxon>Adineta</taxon>
    </lineage>
</organism>
<feature type="compositionally biased region" description="Low complexity" evidence="1">
    <location>
        <begin position="126"/>
        <end position="135"/>
    </location>
</feature>
<name>A0A816FMU2_ADIRI</name>
<gene>
    <name evidence="2" type="ORF">XAT740_LOCUS57345</name>
</gene>
<dbReference type="EMBL" id="CAJNOR010011761">
    <property type="protein sequence ID" value="CAF1663565.1"/>
    <property type="molecule type" value="Genomic_DNA"/>
</dbReference>
<evidence type="ECO:0000313" key="3">
    <source>
        <dbReference type="Proteomes" id="UP000663828"/>
    </source>
</evidence>
<feature type="non-terminal residue" evidence="2">
    <location>
        <position position="1"/>
    </location>
</feature>
<feature type="compositionally biased region" description="Polar residues" evidence="1">
    <location>
        <begin position="153"/>
        <end position="169"/>
    </location>
</feature>
<protein>
    <submittedName>
        <fullName evidence="2">Uncharacterized protein</fullName>
    </submittedName>
</protein>
<sequence length="307" mass="33942">FIDLSHGKVTINHHPLSSNDGSVSFETTYVIPRTEIETDHNRIANLNNNNNNDNDNKLQFIVQKQPSLSSTISNANIIITNSKSNEMTKRKNLSFVDAVNSKYLDLSTGLFSSPFPFALSSSYSSSSPFSSSTSPPDHHRHPRNHFSSSSSSPPHTTDNKNLLSTSPLLVNNYPPPVGADSTITTTNTTTSITLKEAIDTNILDARSAYVVDTLEQRNYDLREAYSRGLINSTNHHIFDRATSRQVDLGEALKMGILKVGDPPSYNVISKTESLVISSVFDHRANTFIDPNTAIRAKILDPYHGLYF</sequence>
<accession>A0A816FMU2</accession>
<reference evidence="2" key="1">
    <citation type="submission" date="2021-02" db="EMBL/GenBank/DDBJ databases">
        <authorList>
            <person name="Nowell W R."/>
        </authorList>
    </citation>
    <scope>NUCLEOTIDE SEQUENCE</scope>
</reference>
<dbReference type="Proteomes" id="UP000663828">
    <property type="component" value="Unassembled WGS sequence"/>
</dbReference>
<dbReference type="SUPFAM" id="SSF75399">
    <property type="entry name" value="Plakin repeat"/>
    <property type="match status" value="1"/>
</dbReference>
<feature type="region of interest" description="Disordered" evidence="1">
    <location>
        <begin position="126"/>
        <end position="171"/>
    </location>
</feature>
<feature type="non-terminal residue" evidence="2">
    <location>
        <position position="307"/>
    </location>
</feature>
<comment type="caution">
    <text evidence="2">The sequence shown here is derived from an EMBL/GenBank/DDBJ whole genome shotgun (WGS) entry which is preliminary data.</text>
</comment>
<evidence type="ECO:0000313" key="2">
    <source>
        <dbReference type="EMBL" id="CAF1663565.1"/>
    </source>
</evidence>